<proteinExistence type="predicted"/>
<organism evidence="2">
    <name type="scientific">Pseudomonas putida</name>
    <name type="common">Arthrobacter siderocapsulatus</name>
    <dbReference type="NCBI Taxonomy" id="303"/>
    <lineage>
        <taxon>Bacteria</taxon>
        <taxon>Pseudomonadati</taxon>
        <taxon>Pseudomonadota</taxon>
        <taxon>Gammaproteobacteria</taxon>
        <taxon>Pseudomonadales</taxon>
        <taxon>Pseudomonadaceae</taxon>
        <taxon>Pseudomonas</taxon>
    </lineage>
</organism>
<dbReference type="RefSeq" id="WP_070092222.1">
    <property type="nucleotide sequence ID" value="NZ_CP016634.1"/>
</dbReference>
<name>A0A1B2FCZ8_PSEPU</name>
<gene>
    <name evidence="2" type="ORF">IEC33019_4595</name>
</gene>
<evidence type="ECO:0000256" key="1">
    <source>
        <dbReference type="SAM" id="Phobius"/>
    </source>
</evidence>
<evidence type="ECO:0000313" key="2">
    <source>
        <dbReference type="EMBL" id="ANY90092.1"/>
    </source>
</evidence>
<feature type="transmembrane region" description="Helical" evidence="1">
    <location>
        <begin position="7"/>
        <end position="26"/>
    </location>
</feature>
<sequence>MSLKGKLIAGYFAIGLIYTLYSWLFGQYSHFSFAYNLGRGVIWPAAMFPAVGAVLGVIVLLVVIVGLHLNRR</sequence>
<dbReference type="EMBL" id="CP016634">
    <property type="protein sequence ID" value="ANY90092.1"/>
    <property type="molecule type" value="Genomic_DNA"/>
</dbReference>
<reference evidence="2" key="1">
    <citation type="submission" date="2016-07" db="EMBL/GenBank/DDBJ databases">
        <title>New class B carbapenemase carried by novel plasmid in Pseudomonas putida enviromental strain in eastern Amazonia.</title>
        <authorList>
            <person name="Souza C.O."/>
            <person name="Lima K.V."/>
            <person name="Brasiliense D.M."/>
            <person name="Perez-Chaparro P.J."/>
            <person name="Mamizuka E.M."/>
            <person name="Lima M.O."/>
            <person name="Lima L.N."/>
            <person name="McCulloch J.A."/>
        </authorList>
    </citation>
    <scope>NUCLEOTIDE SEQUENCE [LARGE SCALE GENOMIC DNA]</scope>
    <source>
        <strain evidence="2">IEC33019</strain>
    </source>
</reference>
<keyword evidence="1" id="KW-0812">Transmembrane</keyword>
<protein>
    <submittedName>
        <fullName evidence="2">Uncharacterized protein</fullName>
    </submittedName>
</protein>
<accession>A0A1B2FCZ8</accession>
<feature type="transmembrane region" description="Helical" evidence="1">
    <location>
        <begin position="46"/>
        <end position="69"/>
    </location>
</feature>
<keyword evidence="1" id="KW-1133">Transmembrane helix</keyword>
<keyword evidence="1" id="KW-0472">Membrane</keyword>
<dbReference type="AlphaFoldDB" id="A0A1B2FCZ8"/>